<name>A0A852XAS9_9MICO</name>
<evidence type="ECO:0000313" key="3">
    <source>
        <dbReference type="Proteomes" id="UP000592181"/>
    </source>
</evidence>
<reference evidence="2 3" key="1">
    <citation type="submission" date="2020-07" db="EMBL/GenBank/DDBJ databases">
        <title>Sequencing the genomes of 1000 actinobacteria strains.</title>
        <authorList>
            <person name="Klenk H.-P."/>
        </authorList>
    </citation>
    <scope>NUCLEOTIDE SEQUENCE [LARGE SCALE GENOMIC DNA]</scope>
    <source>
        <strain evidence="2 3">DSM 24723</strain>
    </source>
</reference>
<dbReference type="GO" id="GO:0008270">
    <property type="term" value="F:zinc ion binding"/>
    <property type="evidence" value="ECO:0007669"/>
    <property type="project" value="InterPro"/>
</dbReference>
<comment type="caution">
    <text evidence="2">The sequence shown here is derived from an EMBL/GenBank/DDBJ whole genome shotgun (WGS) entry which is preliminary data.</text>
</comment>
<evidence type="ECO:0000259" key="1">
    <source>
        <dbReference type="Pfam" id="PF01717"/>
    </source>
</evidence>
<dbReference type="Gene3D" id="3.20.20.210">
    <property type="match status" value="1"/>
</dbReference>
<dbReference type="EMBL" id="JACBZX010000001">
    <property type="protein sequence ID" value="NYG37484.1"/>
    <property type="molecule type" value="Genomic_DNA"/>
</dbReference>
<feature type="domain" description="Cobalamin-independent methionine synthase MetE C-terminal/archaeal" evidence="1">
    <location>
        <begin position="19"/>
        <end position="331"/>
    </location>
</feature>
<gene>
    <name evidence="2" type="ORF">BJY28_001953</name>
</gene>
<dbReference type="AlphaFoldDB" id="A0A852XAS9"/>
<evidence type="ECO:0000313" key="2">
    <source>
        <dbReference type="EMBL" id="NYG37484.1"/>
    </source>
</evidence>
<dbReference type="InterPro" id="IPR038071">
    <property type="entry name" value="UROD/MetE-like_sf"/>
</dbReference>
<dbReference type="GO" id="GO:0009086">
    <property type="term" value="P:methionine biosynthetic process"/>
    <property type="evidence" value="ECO:0007669"/>
    <property type="project" value="InterPro"/>
</dbReference>
<dbReference type="RefSeq" id="WP_343037045.1">
    <property type="nucleotide sequence ID" value="NZ_JACBZX010000001.1"/>
</dbReference>
<organism evidence="2 3">
    <name type="scientific">Janibacter alkaliphilus</name>
    <dbReference type="NCBI Taxonomy" id="1069963"/>
    <lineage>
        <taxon>Bacteria</taxon>
        <taxon>Bacillati</taxon>
        <taxon>Actinomycetota</taxon>
        <taxon>Actinomycetes</taxon>
        <taxon>Micrococcales</taxon>
        <taxon>Intrasporangiaceae</taxon>
        <taxon>Janibacter</taxon>
    </lineage>
</organism>
<protein>
    <submittedName>
        <fullName evidence="2">Methionine synthase II (Cobalamin-independent)</fullName>
    </submittedName>
</protein>
<sequence length="339" mass="35050">MTAHSLPSDVLTAGPLASGIGSLPGTDVREAVRTVRDLLGDQLPYLPETPARGPGADMIGRAVGLLPGLHVDRQPAGWRFVDRPGKDASRTAALRRQDLDELAEAYDGWTGPLKVQVAGPWTLLGTVELTRGERAAADPGARRDVVASLAEGVAAHLAEVARLVPGARLVLQIDEPGLPAVLDGRLPTRSGYGRLRAVDRAEVRDGLREVLGGAGERETVVHCCAAEVPVRLLTEAGAHGVALDTGLLAGPGWEQLAEAVESGHRVWAGMLPTDAAPEPRAAVARLLGAWDRVGLERARLRQVVATSGCGLAGLAPSAAVVSLRAAVAAADELGGAVEG</sequence>
<dbReference type="SUPFAM" id="SSF51726">
    <property type="entry name" value="UROD/MetE-like"/>
    <property type="match status" value="1"/>
</dbReference>
<proteinExistence type="predicted"/>
<accession>A0A852XAS9</accession>
<dbReference type="InterPro" id="IPR002629">
    <property type="entry name" value="Met_Synth_C/arc"/>
</dbReference>
<dbReference type="Pfam" id="PF01717">
    <property type="entry name" value="Meth_synt_2"/>
    <property type="match status" value="1"/>
</dbReference>
<dbReference type="Proteomes" id="UP000592181">
    <property type="component" value="Unassembled WGS sequence"/>
</dbReference>
<keyword evidence="3" id="KW-1185">Reference proteome</keyword>
<dbReference type="GO" id="GO:0003871">
    <property type="term" value="F:5-methyltetrahydropteroyltriglutamate-homocysteine S-methyltransferase activity"/>
    <property type="evidence" value="ECO:0007669"/>
    <property type="project" value="InterPro"/>
</dbReference>